<feature type="transmembrane region" description="Helical" evidence="8">
    <location>
        <begin position="70"/>
        <end position="88"/>
    </location>
</feature>
<evidence type="ECO:0000256" key="8">
    <source>
        <dbReference type="SAM" id="Phobius"/>
    </source>
</evidence>
<feature type="transmembrane region" description="Helical" evidence="8">
    <location>
        <begin position="193"/>
        <end position="222"/>
    </location>
</feature>
<reference evidence="9 10" key="1">
    <citation type="submission" date="2020-08" db="EMBL/GenBank/DDBJ databases">
        <title>Genome sequence of Erysipelothrix inopinata DSM 15511T.</title>
        <authorList>
            <person name="Hyun D.-W."/>
            <person name="Bae J.-W."/>
        </authorList>
    </citation>
    <scope>NUCLEOTIDE SEQUENCE [LARGE SCALE GENOMIC DNA]</scope>
    <source>
        <strain evidence="9 10">DSM 15511</strain>
    </source>
</reference>
<evidence type="ECO:0000256" key="6">
    <source>
        <dbReference type="ARBA" id="ARBA00022989"/>
    </source>
</evidence>
<evidence type="ECO:0000256" key="5">
    <source>
        <dbReference type="ARBA" id="ARBA00022692"/>
    </source>
</evidence>
<feature type="transmembrane region" description="Helical" evidence="8">
    <location>
        <begin position="45"/>
        <end position="63"/>
    </location>
</feature>
<evidence type="ECO:0000313" key="10">
    <source>
        <dbReference type="Proteomes" id="UP000515928"/>
    </source>
</evidence>
<dbReference type="Pfam" id="PF01032">
    <property type="entry name" value="FecCD"/>
    <property type="match status" value="1"/>
</dbReference>
<evidence type="ECO:0000256" key="1">
    <source>
        <dbReference type="ARBA" id="ARBA00004651"/>
    </source>
</evidence>
<dbReference type="EMBL" id="CP060715">
    <property type="protein sequence ID" value="QNN60127.1"/>
    <property type="molecule type" value="Genomic_DNA"/>
</dbReference>
<dbReference type="GO" id="GO:0033214">
    <property type="term" value="P:siderophore-iron import into cell"/>
    <property type="evidence" value="ECO:0007669"/>
    <property type="project" value="TreeGrafter"/>
</dbReference>
<dbReference type="GO" id="GO:0022857">
    <property type="term" value="F:transmembrane transporter activity"/>
    <property type="evidence" value="ECO:0007669"/>
    <property type="project" value="InterPro"/>
</dbReference>
<name>A0A7G9RX02_9FIRM</name>
<feature type="transmembrane region" description="Helical" evidence="8">
    <location>
        <begin position="259"/>
        <end position="280"/>
    </location>
</feature>
<keyword evidence="7 8" id="KW-0472">Membrane</keyword>
<evidence type="ECO:0000256" key="4">
    <source>
        <dbReference type="ARBA" id="ARBA00022475"/>
    </source>
</evidence>
<keyword evidence="6 8" id="KW-1133">Transmembrane helix</keyword>
<dbReference type="SUPFAM" id="SSF81345">
    <property type="entry name" value="ABC transporter involved in vitamin B12 uptake, BtuC"/>
    <property type="match status" value="1"/>
</dbReference>
<feature type="transmembrane region" description="Helical" evidence="8">
    <location>
        <begin position="100"/>
        <end position="122"/>
    </location>
</feature>
<evidence type="ECO:0000256" key="2">
    <source>
        <dbReference type="ARBA" id="ARBA00007935"/>
    </source>
</evidence>
<dbReference type="InterPro" id="IPR000522">
    <property type="entry name" value="ABC_transptr_permease_BtuC"/>
</dbReference>
<dbReference type="Proteomes" id="UP000515928">
    <property type="component" value="Chromosome"/>
</dbReference>
<dbReference type="KEGG" id="eio:H9L01_07055"/>
<comment type="subcellular location">
    <subcellularLocation>
        <location evidence="1">Cell membrane</location>
        <topology evidence="1">Multi-pass membrane protein</topology>
    </subcellularLocation>
</comment>
<organism evidence="9 10">
    <name type="scientific">Erysipelothrix inopinata</name>
    <dbReference type="NCBI Taxonomy" id="225084"/>
    <lineage>
        <taxon>Bacteria</taxon>
        <taxon>Bacillati</taxon>
        <taxon>Bacillota</taxon>
        <taxon>Erysipelotrichia</taxon>
        <taxon>Erysipelotrichales</taxon>
        <taxon>Erysipelotrichaceae</taxon>
        <taxon>Erysipelothrix</taxon>
    </lineage>
</organism>
<dbReference type="Gene3D" id="1.10.3470.10">
    <property type="entry name" value="ABC transporter involved in vitamin B12 uptake, BtuC"/>
    <property type="match status" value="1"/>
</dbReference>
<evidence type="ECO:0000256" key="3">
    <source>
        <dbReference type="ARBA" id="ARBA00022448"/>
    </source>
</evidence>
<comment type="similarity">
    <text evidence="2">Belongs to the binding-protein-dependent transport system permease family. FecCD subfamily.</text>
</comment>
<dbReference type="RefSeq" id="WP_187533259.1">
    <property type="nucleotide sequence ID" value="NZ_CP060715.1"/>
</dbReference>
<feature type="transmembrane region" description="Helical" evidence="8">
    <location>
        <begin position="143"/>
        <end position="165"/>
    </location>
</feature>
<proteinExistence type="inferred from homology"/>
<feature type="transmembrane region" description="Helical" evidence="8">
    <location>
        <begin position="234"/>
        <end position="253"/>
    </location>
</feature>
<keyword evidence="4" id="KW-1003">Cell membrane</keyword>
<keyword evidence="5 8" id="KW-0812">Transmembrane</keyword>
<keyword evidence="10" id="KW-1185">Reference proteome</keyword>
<dbReference type="PANTHER" id="PTHR30472:SF19">
    <property type="entry name" value="PETROBACTIN IMPORT SYSTEM PERMEASE PROTEIN YCLO"/>
    <property type="match status" value="1"/>
</dbReference>
<feature type="transmembrane region" description="Helical" evidence="8">
    <location>
        <begin position="12"/>
        <end position="33"/>
    </location>
</feature>
<dbReference type="AlphaFoldDB" id="A0A7G9RX02"/>
<sequence length="286" mass="32004">MNNIKYILMRRGSRLIAIYVVSYLVNTSTVYFQSMTNNRILTPSLLGYDRLYMLIQVVVVMILKQYISNISLFLVCVVVMTLFSTVLYSTILKKVNGDLYILLLIGTLVGTFFGSITSYLQLMMDPNEFSIIQNQGFASFNAINVYVLGIACLLVLPTLVLQAYLSKSHDVVALGQNHAKNLGVNLGRFYKGALVLISIDISIATALVGPISFLGLLTTNLGKEIEPSYRSKDLIFTSTLVSICLLLFAQIVFERILKFNTSITVIINILGGIVFIWLMFKERFND</sequence>
<evidence type="ECO:0000256" key="7">
    <source>
        <dbReference type="ARBA" id="ARBA00023136"/>
    </source>
</evidence>
<gene>
    <name evidence="9" type="ORF">H9L01_07055</name>
</gene>
<dbReference type="GO" id="GO:0005886">
    <property type="term" value="C:plasma membrane"/>
    <property type="evidence" value="ECO:0007669"/>
    <property type="project" value="UniProtKB-SubCell"/>
</dbReference>
<dbReference type="PANTHER" id="PTHR30472">
    <property type="entry name" value="FERRIC ENTEROBACTIN TRANSPORT SYSTEM PERMEASE PROTEIN"/>
    <property type="match status" value="1"/>
</dbReference>
<protein>
    <submittedName>
        <fullName evidence="9">Iron chelate uptake ABC transporter family permease subunit</fullName>
    </submittedName>
</protein>
<dbReference type="InterPro" id="IPR037294">
    <property type="entry name" value="ABC_BtuC-like"/>
</dbReference>
<accession>A0A7G9RX02</accession>
<keyword evidence="3" id="KW-0813">Transport</keyword>
<evidence type="ECO:0000313" key="9">
    <source>
        <dbReference type="EMBL" id="QNN60127.1"/>
    </source>
</evidence>